<dbReference type="InterPro" id="IPR015793">
    <property type="entry name" value="Pyrv_Knase_brl"/>
</dbReference>
<evidence type="ECO:0000256" key="3">
    <source>
        <dbReference type="ARBA" id="ARBA00008663"/>
    </source>
</evidence>
<comment type="caution">
    <text evidence="16">The sequence shown here is derived from an EMBL/GenBank/DDBJ whole genome shotgun (WGS) entry which is preliminary data.</text>
</comment>
<dbReference type="Pfam" id="PF00224">
    <property type="entry name" value="PK"/>
    <property type="match status" value="1"/>
</dbReference>
<evidence type="ECO:0000256" key="10">
    <source>
        <dbReference type="ARBA" id="ARBA00022840"/>
    </source>
</evidence>
<keyword evidence="6 14" id="KW-0808">Transferase</keyword>
<evidence type="ECO:0000256" key="2">
    <source>
        <dbReference type="ARBA" id="ARBA00004997"/>
    </source>
</evidence>
<dbReference type="InterPro" id="IPR011037">
    <property type="entry name" value="Pyrv_Knase-like_insert_dom_sf"/>
</dbReference>
<evidence type="ECO:0000256" key="1">
    <source>
        <dbReference type="ARBA" id="ARBA00001958"/>
    </source>
</evidence>
<dbReference type="EMBL" id="JAIKTU010000015">
    <property type="protein sequence ID" value="MBY0756975.1"/>
    <property type="molecule type" value="Genomic_DNA"/>
</dbReference>
<dbReference type="InterPro" id="IPR015806">
    <property type="entry name" value="Pyrv_Knase_insert_dom_sf"/>
</dbReference>
<dbReference type="PANTHER" id="PTHR11817">
    <property type="entry name" value="PYRUVATE KINASE"/>
    <property type="match status" value="1"/>
</dbReference>
<dbReference type="Gene3D" id="2.40.33.10">
    <property type="entry name" value="PK beta-barrel domain-like"/>
    <property type="match status" value="1"/>
</dbReference>
<keyword evidence="9 14" id="KW-0418">Kinase</keyword>
<dbReference type="GO" id="GO:0016301">
    <property type="term" value="F:kinase activity"/>
    <property type="evidence" value="ECO:0007669"/>
    <property type="project" value="UniProtKB-KW"/>
</dbReference>
<comment type="catalytic activity">
    <reaction evidence="14">
        <text>pyruvate + ATP = phosphoenolpyruvate + ADP + H(+)</text>
        <dbReference type="Rhea" id="RHEA:18157"/>
        <dbReference type="ChEBI" id="CHEBI:15361"/>
        <dbReference type="ChEBI" id="CHEBI:15378"/>
        <dbReference type="ChEBI" id="CHEBI:30616"/>
        <dbReference type="ChEBI" id="CHEBI:58702"/>
        <dbReference type="ChEBI" id="CHEBI:456216"/>
        <dbReference type="EC" id="2.7.1.40"/>
    </reaction>
</comment>
<evidence type="ECO:0000256" key="5">
    <source>
        <dbReference type="ARBA" id="ARBA00018587"/>
    </source>
</evidence>
<comment type="cofactor">
    <cofactor evidence="1">
        <name>K(+)</name>
        <dbReference type="ChEBI" id="CHEBI:29103"/>
    </cofactor>
</comment>
<keyword evidence="11 14" id="KW-0460">Magnesium</keyword>
<sequence length="339" mass="38190">MRIVATIGPSIKERWVLQELISSGVSTFRFNFSHGSIEEFDEGYKLLKELKEDIHIMVDLPGRKIRISDKLPYIYKIYNGEEIIFCGEDTYINEGYSIKKGKMRVIPLNIKNKILRNEKMKSISMKDDTMRFDILYTDDKGIHVRVKKGGIVRAGKGCNIKGFSRNNIGLSLKDKTAIAWGVKNKVDIICQSFVECVSDICRVKDFIREQESNGYMPTIWAKVETPKGIDDIVSISKDVGGILIGRGDLVPEGSIIDVPIYQNMVFEKLKDYDGEIIIGTHILNSMKRGKTADLAEVDSIYNSIAKGADGFLLSGETSIGKAPIKTVKFLSKLIERYKE</sequence>
<keyword evidence="13 16" id="KW-0670">Pyruvate</keyword>
<dbReference type="Gene3D" id="3.20.20.60">
    <property type="entry name" value="Phosphoenolpyruvate-binding domains"/>
    <property type="match status" value="1"/>
</dbReference>
<dbReference type="RefSeq" id="WP_221862158.1">
    <property type="nucleotide sequence ID" value="NZ_JAIKTU010000015.1"/>
</dbReference>
<comment type="similarity">
    <text evidence="3 14">Belongs to the pyruvate kinase family.</text>
</comment>
<evidence type="ECO:0000259" key="15">
    <source>
        <dbReference type="Pfam" id="PF00224"/>
    </source>
</evidence>
<evidence type="ECO:0000256" key="12">
    <source>
        <dbReference type="ARBA" id="ARBA00023152"/>
    </source>
</evidence>
<evidence type="ECO:0000256" key="14">
    <source>
        <dbReference type="RuleBase" id="RU000504"/>
    </source>
</evidence>
<dbReference type="PRINTS" id="PR01050">
    <property type="entry name" value="PYRUVTKNASE"/>
</dbReference>
<organism evidence="16 17">
    <name type="scientific">Clostridium sardiniense</name>
    <name type="common">Clostridium absonum</name>
    <dbReference type="NCBI Taxonomy" id="29369"/>
    <lineage>
        <taxon>Bacteria</taxon>
        <taxon>Bacillati</taxon>
        <taxon>Bacillota</taxon>
        <taxon>Clostridia</taxon>
        <taxon>Eubacteriales</taxon>
        <taxon>Clostridiaceae</taxon>
        <taxon>Clostridium</taxon>
    </lineage>
</organism>
<dbReference type="EC" id="2.7.1.40" evidence="4 14"/>
<evidence type="ECO:0000313" key="17">
    <source>
        <dbReference type="Proteomes" id="UP001299068"/>
    </source>
</evidence>
<evidence type="ECO:0000256" key="9">
    <source>
        <dbReference type="ARBA" id="ARBA00022777"/>
    </source>
</evidence>
<evidence type="ECO:0000313" key="16">
    <source>
        <dbReference type="EMBL" id="MBY0756975.1"/>
    </source>
</evidence>
<protein>
    <recommendedName>
        <fullName evidence="5 14">Pyruvate kinase</fullName>
        <ecNumber evidence="4 14">2.7.1.40</ecNumber>
    </recommendedName>
</protein>
<dbReference type="InterPro" id="IPR001697">
    <property type="entry name" value="Pyr_Knase"/>
</dbReference>
<evidence type="ECO:0000256" key="6">
    <source>
        <dbReference type="ARBA" id="ARBA00022679"/>
    </source>
</evidence>
<dbReference type="InterPro" id="IPR015813">
    <property type="entry name" value="Pyrv/PenolPyrv_kinase-like_dom"/>
</dbReference>
<dbReference type="InterPro" id="IPR040442">
    <property type="entry name" value="Pyrv_kinase-like_dom_sf"/>
</dbReference>
<feature type="domain" description="Pyruvate kinase barrel" evidence="15">
    <location>
        <begin position="2"/>
        <end position="327"/>
    </location>
</feature>
<name>A0ABS7L1Q1_CLOSR</name>
<gene>
    <name evidence="16" type="ORF">K5V21_16135</name>
</gene>
<comment type="pathway">
    <text evidence="2 14">Carbohydrate degradation; glycolysis; pyruvate from D-glyceraldehyde 3-phosphate: step 5/5.</text>
</comment>
<evidence type="ECO:0000256" key="13">
    <source>
        <dbReference type="ARBA" id="ARBA00023317"/>
    </source>
</evidence>
<proteinExistence type="inferred from homology"/>
<evidence type="ECO:0000256" key="11">
    <source>
        <dbReference type="ARBA" id="ARBA00022842"/>
    </source>
</evidence>
<dbReference type="Proteomes" id="UP001299068">
    <property type="component" value="Unassembled WGS sequence"/>
</dbReference>
<dbReference type="SUPFAM" id="SSF50800">
    <property type="entry name" value="PK beta-barrel domain-like"/>
    <property type="match status" value="1"/>
</dbReference>
<evidence type="ECO:0000256" key="4">
    <source>
        <dbReference type="ARBA" id="ARBA00012142"/>
    </source>
</evidence>
<dbReference type="SUPFAM" id="SSF51621">
    <property type="entry name" value="Phosphoenolpyruvate/pyruvate domain"/>
    <property type="match status" value="1"/>
</dbReference>
<reference evidence="16 17" key="1">
    <citation type="journal article" date="2021" name="Cell Host Microbe">
        <title>in vivo commensal control of Clostridioides difficile virulence.</title>
        <authorList>
            <person name="Girinathan B.P."/>
            <person name="Dibenedetto N."/>
            <person name="Worley J.N."/>
            <person name="Peltier J."/>
            <person name="Arrieta-Ortiz M.L."/>
            <person name="Rupa Christinal Immanuel S."/>
            <person name="Lavin R."/>
            <person name="Delaney M.L."/>
            <person name="Cummins C."/>
            <person name="Hoffmann M."/>
            <person name="Luo Y."/>
            <person name="Gonzalez-Escalona N."/>
            <person name="Allard M."/>
            <person name="Onderdonk A.B."/>
            <person name="Gerber G.K."/>
            <person name="Sonenshein A.L."/>
            <person name="Baliga N."/>
            <person name="Dupuy B."/>
            <person name="Bry L."/>
        </authorList>
    </citation>
    <scope>NUCLEOTIDE SEQUENCE [LARGE SCALE GENOMIC DNA]</scope>
    <source>
        <strain evidence="16 17">DSM 599</strain>
    </source>
</reference>
<accession>A0ABS7L1Q1</accession>
<evidence type="ECO:0000256" key="7">
    <source>
        <dbReference type="ARBA" id="ARBA00022723"/>
    </source>
</evidence>
<keyword evidence="7" id="KW-0479">Metal-binding</keyword>
<keyword evidence="8" id="KW-0547">Nucleotide-binding</keyword>
<evidence type="ECO:0000256" key="8">
    <source>
        <dbReference type="ARBA" id="ARBA00022741"/>
    </source>
</evidence>
<keyword evidence="17" id="KW-1185">Reference proteome</keyword>
<keyword evidence="12 14" id="KW-0324">Glycolysis</keyword>
<keyword evidence="10" id="KW-0067">ATP-binding</keyword>